<proteinExistence type="predicted"/>
<evidence type="ECO:0000313" key="1">
    <source>
        <dbReference type="EMBL" id="JAD90521.1"/>
    </source>
</evidence>
<reference evidence="1" key="2">
    <citation type="journal article" date="2015" name="Data Brief">
        <title>Shoot transcriptome of the giant reed, Arundo donax.</title>
        <authorList>
            <person name="Barrero R.A."/>
            <person name="Guerrero F.D."/>
            <person name="Moolhuijzen P."/>
            <person name="Goolsby J.A."/>
            <person name="Tidwell J."/>
            <person name="Bellgard S.E."/>
            <person name="Bellgard M.I."/>
        </authorList>
    </citation>
    <scope>NUCLEOTIDE SEQUENCE</scope>
    <source>
        <tissue evidence="1">Shoot tissue taken approximately 20 cm above the soil surface</tissue>
    </source>
</reference>
<protein>
    <submittedName>
        <fullName evidence="1">Uncharacterized protein</fullName>
    </submittedName>
</protein>
<reference evidence="1" key="1">
    <citation type="submission" date="2014-09" db="EMBL/GenBank/DDBJ databases">
        <authorList>
            <person name="Magalhaes I.L.F."/>
            <person name="Oliveira U."/>
            <person name="Santos F.R."/>
            <person name="Vidigal T.H.D.A."/>
            <person name="Brescovit A.D."/>
            <person name="Santos A.J."/>
        </authorList>
    </citation>
    <scope>NUCLEOTIDE SEQUENCE</scope>
    <source>
        <tissue evidence="1">Shoot tissue taken approximately 20 cm above the soil surface</tissue>
    </source>
</reference>
<organism evidence="1">
    <name type="scientific">Arundo donax</name>
    <name type="common">Giant reed</name>
    <name type="synonym">Donax arundinaceus</name>
    <dbReference type="NCBI Taxonomy" id="35708"/>
    <lineage>
        <taxon>Eukaryota</taxon>
        <taxon>Viridiplantae</taxon>
        <taxon>Streptophyta</taxon>
        <taxon>Embryophyta</taxon>
        <taxon>Tracheophyta</taxon>
        <taxon>Spermatophyta</taxon>
        <taxon>Magnoliopsida</taxon>
        <taxon>Liliopsida</taxon>
        <taxon>Poales</taxon>
        <taxon>Poaceae</taxon>
        <taxon>PACMAD clade</taxon>
        <taxon>Arundinoideae</taxon>
        <taxon>Arundineae</taxon>
        <taxon>Arundo</taxon>
    </lineage>
</organism>
<sequence length="99" mass="11219">MVLCCVCVSIIPYSLYHLNCRLQNFSGGHLFPYSPYLPIAHTHAHTQRQVRAAYVYACINPHLFVVISISNLTSPTIGYQQKLSPNKIQNVPDFSKRLT</sequence>
<dbReference type="EMBL" id="GBRH01207374">
    <property type="protein sequence ID" value="JAD90521.1"/>
    <property type="molecule type" value="Transcribed_RNA"/>
</dbReference>
<dbReference type="AlphaFoldDB" id="A0A0A9DRW3"/>
<name>A0A0A9DRW3_ARUDO</name>
<accession>A0A0A9DRW3</accession>